<feature type="domain" description="Amidase" evidence="2">
    <location>
        <begin position="31"/>
        <end position="430"/>
    </location>
</feature>
<dbReference type="PANTHER" id="PTHR11895">
    <property type="entry name" value="TRANSAMIDASE"/>
    <property type="match status" value="1"/>
</dbReference>
<dbReference type="SUPFAM" id="SSF75304">
    <property type="entry name" value="Amidase signature (AS) enzymes"/>
    <property type="match status" value="1"/>
</dbReference>
<evidence type="ECO:0000313" key="4">
    <source>
        <dbReference type="Proteomes" id="UP000799767"/>
    </source>
</evidence>
<dbReference type="AlphaFoldDB" id="A0A6A6PZR2"/>
<evidence type="ECO:0000313" key="3">
    <source>
        <dbReference type="EMBL" id="KAF2485261.1"/>
    </source>
</evidence>
<protein>
    <submittedName>
        <fullName evidence="3">Amidase family protein</fullName>
    </submittedName>
</protein>
<dbReference type="OrthoDB" id="6428749at2759"/>
<dbReference type="EMBL" id="MU001633">
    <property type="protein sequence ID" value="KAF2485261.1"/>
    <property type="molecule type" value="Genomic_DNA"/>
</dbReference>
<sequence length="455" mass="49269">MASEQQKQPWHLTAAEALPLLQSGDLKAEDYVNSLLHRIQQRDEAVKAWVYLNPNQVIQQARHLDEVSAKARGPLHGLPVAVKDVILTKDMPTQYNSKLFESETPIAADANCVMSLRAAGAIIFGKTSTTEFATTKQGNWHQNLTTNPHDKTRTPGGSSSGSGAAVGDFQIPISLGTQTGGSIIRPASFNGCYGFKPTWGAISREGLAQWSVTLDTCGFFTRSVEDLELLSDFFNIRDDGAPPSKPFTLKGATFGFCKSTYWPSAGAGTRKAMQTAKSILEKHGAIVEDVELPNDFDKVLGWHAAVSAREGQASFLGQLMTDRTHLHDNIIGYGENRGNVSRKDQLEAYDECARLRPILDAIASKYDAIITPSVVDEAPADVGNTGDMNFCSTWTIMHVPALNIPGFAGEHGMPIGLTAVCPRFKDRQLLHVARTLGPVFAAEGGWQPGHNGVPQ</sequence>
<gene>
    <name evidence="3" type="ORF">BDY17DRAFT_247730</name>
</gene>
<organism evidence="3 4">
    <name type="scientific">Neohortaea acidophila</name>
    <dbReference type="NCBI Taxonomy" id="245834"/>
    <lineage>
        <taxon>Eukaryota</taxon>
        <taxon>Fungi</taxon>
        <taxon>Dikarya</taxon>
        <taxon>Ascomycota</taxon>
        <taxon>Pezizomycotina</taxon>
        <taxon>Dothideomycetes</taxon>
        <taxon>Dothideomycetidae</taxon>
        <taxon>Mycosphaerellales</taxon>
        <taxon>Teratosphaeriaceae</taxon>
        <taxon>Neohortaea</taxon>
    </lineage>
</organism>
<name>A0A6A6PZR2_9PEZI</name>
<evidence type="ECO:0000256" key="1">
    <source>
        <dbReference type="SAM" id="MobiDB-lite"/>
    </source>
</evidence>
<accession>A0A6A6PZR2</accession>
<proteinExistence type="predicted"/>
<dbReference type="InterPro" id="IPR023631">
    <property type="entry name" value="Amidase_dom"/>
</dbReference>
<evidence type="ECO:0000259" key="2">
    <source>
        <dbReference type="Pfam" id="PF01425"/>
    </source>
</evidence>
<keyword evidence="4" id="KW-1185">Reference proteome</keyword>
<dbReference type="GeneID" id="54471848"/>
<dbReference type="InterPro" id="IPR000120">
    <property type="entry name" value="Amidase"/>
</dbReference>
<dbReference type="RefSeq" id="XP_033591830.1">
    <property type="nucleotide sequence ID" value="XM_033730846.1"/>
</dbReference>
<feature type="region of interest" description="Disordered" evidence="1">
    <location>
        <begin position="140"/>
        <end position="163"/>
    </location>
</feature>
<dbReference type="InterPro" id="IPR036928">
    <property type="entry name" value="AS_sf"/>
</dbReference>
<dbReference type="Proteomes" id="UP000799767">
    <property type="component" value="Unassembled WGS sequence"/>
</dbReference>
<dbReference type="GO" id="GO:0003824">
    <property type="term" value="F:catalytic activity"/>
    <property type="evidence" value="ECO:0007669"/>
    <property type="project" value="InterPro"/>
</dbReference>
<dbReference type="Pfam" id="PF01425">
    <property type="entry name" value="Amidase"/>
    <property type="match status" value="1"/>
</dbReference>
<reference evidence="3" key="1">
    <citation type="journal article" date="2020" name="Stud. Mycol.">
        <title>101 Dothideomycetes genomes: a test case for predicting lifestyles and emergence of pathogens.</title>
        <authorList>
            <person name="Haridas S."/>
            <person name="Albert R."/>
            <person name="Binder M."/>
            <person name="Bloem J."/>
            <person name="Labutti K."/>
            <person name="Salamov A."/>
            <person name="Andreopoulos B."/>
            <person name="Baker S."/>
            <person name="Barry K."/>
            <person name="Bills G."/>
            <person name="Bluhm B."/>
            <person name="Cannon C."/>
            <person name="Castanera R."/>
            <person name="Culley D."/>
            <person name="Daum C."/>
            <person name="Ezra D."/>
            <person name="Gonzalez J."/>
            <person name="Henrissat B."/>
            <person name="Kuo A."/>
            <person name="Liang C."/>
            <person name="Lipzen A."/>
            <person name="Lutzoni F."/>
            <person name="Magnuson J."/>
            <person name="Mondo S."/>
            <person name="Nolan M."/>
            <person name="Ohm R."/>
            <person name="Pangilinan J."/>
            <person name="Park H.-J."/>
            <person name="Ramirez L."/>
            <person name="Alfaro M."/>
            <person name="Sun H."/>
            <person name="Tritt A."/>
            <person name="Yoshinaga Y."/>
            <person name="Zwiers L.-H."/>
            <person name="Turgeon B."/>
            <person name="Goodwin S."/>
            <person name="Spatafora J."/>
            <person name="Crous P."/>
            <person name="Grigoriev I."/>
        </authorList>
    </citation>
    <scope>NUCLEOTIDE SEQUENCE</scope>
    <source>
        <strain evidence="3">CBS 113389</strain>
    </source>
</reference>
<dbReference type="PANTHER" id="PTHR11895:SF7">
    <property type="entry name" value="GLUTAMYL-TRNA(GLN) AMIDOTRANSFERASE SUBUNIT A, MITOCHONDRIAL"/>
    <property type="match status" value="1"/>
</dbReference>
<dbReference type="Gene3D" id="3.90.1300.10">
    <property type="entry name" value="Amidase signature (AS) domain"/>
    <property type="match status" value="1"/>
</dbReference>